<dbReference type="Proteomes" id="UP000029453">
    <property type="component" value="Unassembled WGS sequence"/>
</dbReference>
<dbReference type="OrthoDB" id="1859224at2"/>
<dbReference type="SMART" id="SM00530">
    <property type="entry name" value="HTH_XRE"/>
    <property type="match status" value="1"/>
</dbReference>
<accession>M9M6U8</accession>
<dbReference type="Pfam" id="PF01381">
    <property type="entry name" value="HTH_3"/>
    <property type="match status" value="1"/>
</dbReference>
<comment type="caution">
    <text evidence="2">The sequence shown here is derived from an EMBL/GenBank/DDBJ whole genome shotgun (WGS) entry which is preliminary data.</text>
</comment>
<dbReference type="InterPro" id="IPR001387">
    <property type="entry name" value="Cro/C1-type_HTH"/>
</dbReference>
<protein>
    <submittedName>
        <fullName evidence="2">Predicted transcriptional regulator</fullName>
    </submittedName>
</protein>
<evidence type="ECO:0000259" key="1">
    <source>
        <dbReference type="PROSITE" id="PS50943"/>
    </source>
</evidence>
<dbReference type="EMBL" id="BALG01000189">
    <property type="protein sequence ID" value="GAC43338.1"/>
    <property type="molecule type" value="Genomic_DNA"/>
</dbReference>
<dbReference type="CDD" id="cd00093">
    <property type="entry name" value="HTH_XRE"/>
    <property type="match status" value="1"/>
</dbReference>
<proteinExistence type="predicted"/>
<dbReference type="PROSITE" id="PS50943">
    <property type="entry name" value="HTH_CROC1"/>
    <property type="match status" value="1"/>
</dbReference>
<feature type="domain" description="HTH cro/C1-type" evidence="1">
    <location>
        <begin position="13"/>
        <end position="68"/>
    </location>
</feature>
<gene>
    <name evidence="2" type="ORF">PPOP_2705</name>
</gene>
<evidence type="ECO:0000313" key="3">
    <source>
        <dbReference type="Proteomes" id="UP000029453"/>
    </source>
</evidence>
<organism evidence="2 3">
    <name type="scientific">Paenibacillus popilliae ATCC 14706</name>
    <dbReference type="NCBI Taxonomy" id="1212764"/>
    <lineage>
        <taxon>Bacteria</taxon>
        <taxon>Bacillati</taxon>
        <taxon>Bacillota</taxon>
        <taxon>Bacilli</taxon>
        <taxon>Bacillales</taxon>
        <taxon>Paenibacillaceae</taxon>
        <taxon>Paenibacillus</taxon>
    </lineage>
</organism>
<dbReference type="InterPro" id="IPR010982">
    <property type="entry name" value="Lambda_DNA-bd_dom_sf"/>
</dbReference>
<reference evidence="2 3" key="1">
    <citation type="submission" date="2012-10" db="EMBL/GenBank/DDBJ databases">
        <title>Draft Genome Sequence of Paenibacillus popilliae ATCC 14706T.</title>
        <authorList>
            <person name="Iiyama K."/>
            <person name="Mori K."/>
            <person name="Mon H."/>
            <person name="Chieda Y."/>
            <person name="Lee J.M."/>
            <person name="Kusakabe T."/>
            <person name="Tashiro K."/>
            <person name="Asano S."/>
            <person name="Yasunaga-Aoki C."/>
            <person name="Shimizu S."/>
        </authorList>
    </citation>
    <scope>NUCLEOTIDE SEQUENCE [LARGE SCALE GENOMIC DNA]</scope>
    <source>
        <strain evidence="2 3">ATCC 14706</strain>
    </source>
</reference>
<name>M9M6U8_PAEPP</name>
<dbReference type="AlphaFoldDB" id="M9M6U8"/>
<sequence>MGMTVIKTMGELIQDTRRALDITLTQLSEMSGIPKGTISKIEKGDVKRPEFETIRPLAMVLKIPLETLIDYYIETGLLINQQNTI</sequence>
<keyword evidence="3" id="KW-1185">Reference proteome</keyword>
<dbReference type="GO" id="GO:0003677">
    <property type="term" value="F:DNA binding"/>
    <property type="evidence" value="ECO:0007669"/>
    <property type="project" value="InterPro"/>
</dbReference>
<evidence type="ECO:0000313" key="2">
    <source>
        <dbReference type="EMBL" id="GAC43338.1"/>
    </source>
</evidence>
<dbReference type="Gene3D" id="1.10.260.40">
    <property type="entry name" value="lambda repressor-like DNA-binding domains"/>
    <property type="match status" value="1"/>
</dbReference>
<dbReference type="SUPFAM" id="SSF47413">
    <property type="entry name" value="lambda repressor-like DNA-binding domains"/>
    <property type="match status" value="1"/>
</dbReference>